<dbReference type="InterPro" id="IPR002763">
    <property type="entry name" value="DUF72"/>
</dbReference>
<dbReference type="PANTHER" id="PTHR30348:SF14">
    <property type="entry name" value="BLR8050 PROTEIN"/>
    <property type="match status" value="1"/>
</dbReference>
<dbReference type="Proteomes" id="UP000571950">
    <property type="component" value="Unassembled WGS sequence"/>
</dbReference>
<dbReference type="PANTHER" id="PTHR30348">
    <property type="entry name" value="UNCHARACTERIZED PROTEIN YECE"/>
    <property type="match status" value="1"/>
</dbReference>
<dbReference type="InterPro" id="IPR036520">
    <property type="entry name" value="UPF0759_sf"/>
</dbReference>
<dbReference type="SUPFAM" id="SSF117396">
    <property type="entry name" value="TM1631-like"/>
    <property type="match status" value="1"/>
</dbReference>
<evidence type="ECO:0000313" key="2">
    <source>
        <dbReference type="Proteomes" id="UP000571950"/>
    </source>
</evidence>
<reference evidence="1 2" key="1">
    <citation type="submission" date="2020-08" db="EMBL/GenBank/DDBJ databases">
        <title>Genomic Encyclopedia of Type Strains, Phase IV (KMG-IV): sequencing the most valuable type-strain genomes for metagenomic binning, comparative biology and taxonomic classification.</title>
        <authorList>
            <person name="Goeker M."/>
        </authorList>
    </citation>
    <scope>NUCLEOTIDE SEQUENCE [LARGE SCALE GENOMIC DNA]</scope>
    <source>
        <strain evidence="1 2">DSM 26189</strain>
    </source>
</reference>
<organism evidence="1 2">
    <name type="scientific">Sphingobium jiangsuense</name>
    <dbReference type="NCBI Taxonomy" id="870476"/>
    <lineage>
        <taxon>Bacteria</taxon>
        <taxon>Pseudomonadati</taxon>
        <taxon>Pseudomonadota</taxon>
        <taxon>Alphaproteobacteria</taxon>
        <taxon>Sphingomonadales</taxon>
        <taxon>Sphingomonadaceae</taxon>
        <taxon>Sphingobium</taxon>
    </lineage>
</organism>
<gene>
    <name evidence="1" type="ORF">GGR43_001352</name>
</gene>
<evidence type="ECO:0000313" key="1">
    <source>
        <dbReference type="EMBL" id="MBB3925639.1"/>
    </source>
</evidence>
<accession>A0A7W6BGI9</accession>
<comment type="caution">
    <text evidence="1">The sequence shown here is derived from an EMBL/GenBank/DDBJ whole genome shotgun (WGS) entry which is preliminary data.</text>
</comment>
<sequence>MPVRIGTAGWSIASHHAHHFPREGFGLERYAARFSCVEVNSSFYRSHRPTTWTRWASIVPRDFRFAVKVPRAITHKRRLRECGDLIARLLDETSGLGEKLGVLLVQLPPSLAFDPATAEDFLARLTAATRARVVCEPRHASWFEAGPARLLARLGVARVAADPAPVPAAAVPGSWRGLSYWRLHGSPVMYRSPYEADRLDAYAALLAHESAAAEPPWCIFDNTAAFAATGDALALGERLAATPH</sequence>
<dbReference type="EMBL" id="JACIDT010000003">
    <property type="protein sequence ID" value="MBB3925639.1"/>
    <property type="molecule type" value="Genomic_DNA"/>
</dbReference>
<dbReference type="Gene3D" id="3.20.20.410">
    <property type="entry name" value="Protein of unknown function UPF0759"/>
    <property type="match status" value="1"/>
</dbReference>
<name>A0A7W6BGI9_9SPHN</name>
<keyword evidence="2" id="KW-1185">Reference proteome</keyword>
<protein>
    <submittedName>
        <fullName evidence="1">Uncharacterized protein YecE (DUF72 family)</fullName>
    </submittedName>
</protein>
<proteinExistence type="predicted"/>
<dbReference type="RefSeq" id="WP_188071160.1">
    <property type="nucleotide sequence ID" value="NZ_BSPS01000079.1"/>
</dbReference>
<dbReference type="Pfam" id="PF01904">
    <property type="entry name" value="DUF72"/>
    <property type="match status" value="1"/>
</dbReference>
<dbReference type="AlphaFoldDB" id="A0A7W6BGI9"/>